<evidence type="ECO:0000256" key="3">
    <source>
        <dbReference type="ARBA" id="ARBA00022695"/>
    </source>
</evidence>
<dbReference type="GO" id="GO:0016829">
    <property type="term" value="F:lyase activity"/>
    <property type="evidence" value="ECO:0007669"/>
    <property type="project" value="UniProtKB-KW"/>
</dbReference>
<evidence type="ECO:0000313" key="6">
    <source>
        <dbReference type="Proteomes" id="UP001596254"/>
    </source>
</evidence>
<evidence type="ECO:0000313" key="5">
    <source>
        <dbReference type="EMBL" id="MFC6206835.1"/>
    </source>
</evidence>
<dbReference type="GO" id="GO:0050519">
    <property type="term" value="F:holo-citrate lyase synthase activity"/>
    <property type="evidence" value="ECO:0007669"/>
    <property type="project" value="UniProtKB-EC"/>
</dbReference>
<dbReference type="InterPro" id="IPR005551">
    <property type="entry name" value="CitX"/>
</dbReference>
<comment type="catalytic activity">
    <reaction evidence="4">
        <text>apo-[citrate lyase ACP] + 2'-(5''-triphospho-alpha-D-ribosyl)-3'-dephospho-CoA = holo-[citrate lyase ACP] + diphosphate</text>
        <dbReference type="Rhea" id="RHEA:16333"/>
        <dbReference type="Rhea" id="RHEA-COMP:10157"/>
        <dbReference type="Rhea" id="RHEA-COMP:10158"/>
        <dbReference type="ChEBI" id="CHEBI:29999"/>
        <dbReference type="ChEBI" id="CHEBI:33019"/>
        <dbReference type="ChEBI" id="CHEBI:61378"/>
        <dbReference type="ChEBI" id="CHEBI:82683"/>
        <dbReference type="EC" id="2.7.7.61"/>
    </reaction>
</comment>
<dbReference type="EMBL" id="JBHSSK010000014">
    <property type="protein sequence ID" value="MFC6206835.1"/>
    <property type="molecule type" value="Genomic_DNA"/>
</dbReference>
<accession>A0ABW1SRN7</accession>
<protein>
    <recommendedName>
        <fullName evidence="1">citrate lyase holo-[acyl-carrier protein] synthase</fullName>
        <ecNumber evidence="1">2.7.7.61</ecNumber>
    </recommendedName>
</protein>
<keyword evidence="6" id="KW-1185">Reference proteome</keyword>
<evidence type="ECO:0000256" key="4">
    <source>
        <dbReference type="ARBA" id="ARBA00048574"/>
    </source>
</evidence>
<sequence>MSTLFDKGQDLTIADVLANKDRRVAFQQEALAKHPEETLVAVKLNIPGPIKNNQGIQDLFTVGIERLAAAFKQAGITTTELAQWHTAAGNELFLTTPMVAQTVKQVAVAFEDEDDLGRIFDVDVLLAGSGTSLSRTELGSAVRRCFICNRPAKECARSRRHSVAELQNHIDQVYQTIIRK</sequence>
<organism evidence="5 6">
    <name type="scientific">Levilactobacillus tongjiangensis</name>
    <dbReference type="NCBI Taxonomy" id="2486023"/>
    <lineage>
        <taxon>Bacteria</taxon>
        <taxon>Bacillati</taxon>
        <taxon>Bacillota</taxon>
        <taxon>Bacilli</taxon>
        <taxon>Lactobacillales</taxon>
        <taxon>Lactobacillaceae</taxon>
        <taxon>Levilactobacillus</taxon>
    </lineage>
</organism>
<dbReference type="RefSeq" id="WP_125693521.1">
    <property type="nucleotide sequence ID" value="NZ_JBHSSK010000014.1"/>
</dbReference>
<dbReference type="Pfam" id="PF03802">
    <property type="entry name" value="CitX"/>
    <property type="match status" value="1"/>
</dbReference>
<keyword evidence="5" id="KW-0456">Lyase</keyword>
<keyword evidence="2 5" id="KW-0808">Transferase</keyword>
<dbReference type="EC" id="2.7.7.61" evidence="1"/>
<dbReference type="Proteomes" id="UP001596254">
    <property type="component" value="Unassembled WGS sequence"/>
</dbReference>
<evidence type="ECO:0000256" key="2">
    <source>
        <dbReference type="ARBA" id="ARBA00022679"/>
    </source>
</evidence>
<dbReference type="NCBIfam" id="TIGR03124">
    <property type="entry name" value="citrate_citX"/>
    <property type="match status" value="1"/>
</dbReference>
<comment type="caution">
    <text evidence="5">The sequence shown here is derived from an EMBL/GenBank/DDBJ whole genome shotgun (WGS) entry which is preliminary data.</text>
</comment>
<reference evidence="6" key="1">
    <citation type="journal article" date="2019" name="Int. J. Syst. Evol. Microbiol.">
        <title>The Global Catalogue of Microorganisms (GCM) 10K type strain sequencing project: providing services to taxonomists for standard genome sequencing and annotation.</title>
        <authorList>
            <consortium name="The Broad Institute Genomics Platform"/>
            <consortium name="The Broad Institute Genome Sequencing Center for Infectious Disease"/>
            <person name="Wu L."/>
            <person name="Ma J."/>
        </authorList>
    </citation>
    <scope>NUCLEOTIDE SEQUENCE [LARGE SCALE GENOMIC DNA]</scope>
    <source>
        <strain evidence="6">CCM 8905</strain>
    </source>
</reference>
<proteinExistence type="predicted"/>
<name>A0ABW1SRN7_9LACO</name>
<gene>
    <name evidence="5" type="primary">citX</name>
    <name evidence="5" type="ORF">ACFP1G_05000</name>
</gene>
<evidence type="ECO:0000256" key="1">
    <source>
        <dbReference type="ARBA" id="ARBA00012524"/>
    </source>
</evidence>
<keyword evidence="3 5" id="KW-0548">Nucleotidyltransferase</keyword>